<accession>E5AS02</accession>
<dbReference type="STRING" id="882378.RBRH_03913"/>
<dbReference type="EMBL" id="FR687359">
    <property type="protein sequence ID" value="CBW75384.1"/>
    <property type="molecule type" value="Genomic_DNA"/>
</dbReference>
<keyword evidence="1" id="KW-0472">Membrane</keyword>
<organism evidence="2 3">
    <name type="scientific">Mycetohabitans rhizoxinica (strain DSM 19002 / CIP 109453 / HKI 454)</name>
    <name type="common">Paraburkholderia rhizoxinica</name>
    <dbReference type="NCBI Taxonomy" id="882378"/>
    <lineage>
        <taxon>Bacteria</taxon>
        <taxon>Pseudomonadati</taxon>
        <taxon>Pseudomonadota</taxon>
        <taxon>Betaproteobacteria</taxon>
        <taxon>Burkholderiales</taxon>
        <taxon>Burkholderiaceae</taxon>
        <taxon>Mycetohabitans</taxon>
    </lineage>
</organism>
<reference evidence="2 3" key="1">
    <citation type="journal article" date="2011" name="J. Bacteriol.">
        <title>Complete genome sequence of Burkholderia rhizoxinica, an endosymbiont of Rhizopus microsporus.</title>
        <authorList>
            <person name="Lackner G."/>
            <person name="Moebius N."/>
            <person name="Partida-Martinez L."/>
            <person name="Hertweck C."/>
        </authorList>
    </citation>
    <scope>NUCLEOTIDE SEQUENCE [LARGE SCALE GENOMIC DNA]</scope>
    <source>
        <strain evidence="3">DSM 19002 / CIP 109453 / HKI 454</strain>
    </source>
</reference>
<sequence>MPLCGHLNDRIGQKRMFVIGLLLMRVFAAPFFGMLGTRHPTVVRCAMVLGAGVLGGGFAPMIATSLLACAGGNPRYVVAYLIGLGVFALICTAFMRAPRH</sequence>
<evidence type="ECO:0000313" key="2">
    <source>
        <dbReference type="EMBL" id="CBW75384.1"/>
    </source>
</evidence>
<dbReference type="InterPro" id="IPR036259">
    <property type="entry name" value="MFS_trans_sf"/>
</dbReference>
<feature type="transmembrane region" description="Helical" evidence="1">
    <location>
        <begin position="42"/>
        <end position="63"/>
    </location>
</feature>
<dbReference type="Proteomes" id="UP000007437">
    <property type="component" value="Chromosome"/>
</dbReference>
<proteinExistence type="predicted"/>
<feature type="transmembrane region" description="Helical" evidence="1">
    <location>
        <begin position="75"/>
        <end position="95"/>
    </location>
</feature>
<protein>
    <submittedName>
        <fullName evidence="2">Transporter, MFS superfamily</fullName>
    </submittedName>
</protein>
<dbReference type="AlphaFoldDB" id="E5AS02"/>
<evidence type="ECO:0000313" key="3">
    <source>
        <dbReference type="Proteomes" id="UP000007437"/>
    </source>
</evidence>
<feature type="transmembrane region" description="Helical" evidence="1">
    <location>
        <begin position="16"/>
        <end position="35"/>
    </location>
</feature>
<name>E5AS02_MYCRK</name>
<gene>
    <name evidence="2" type="ordered locus">RBRH_03913</name>
</gene>
<keyword evidence="1" id="KW-0812">Transmembrane</keyword>
<dbReference type="HOGENOM" id="CLU_2300540_0_0_4"/>
<dbReference type="SUPFAM" id="SSF103473">
    <property type="entry name" value="MFS general substrate transporter"/>
    <property type="match status" value="1"/>
</dbReference>
<keyword evidence="1" id="KW-1133">Transmembrane helix</keyword>
<dbReference type="eggNOG" id="COG0477">
    <property type="taxonomic scope" value="Bacteria"/>
</dbReference>
<evidence type="ECO:0000256" key="1">
    <source>
        <dbReference type="SAM" id="Phobius"/>
    </source>
</evidence>
<dbReference type="KEGG" id="brh:RBRH_03913"/>